<protein>
    <submittedName>
        <fullName evidence="17">Dihydropteroate synthase</fullName>
        <ecNumber evidence="17">2.5.1.15</ecNumber>
    </submittedName>
</protein>
<reference evidence="17 18" key="1">
    <citation type="submission" date="2014-02" db="EMBL/GenBank/DDBJ databases">
        <authorList>
            <person name="Sibley D."/>
            <person name="Venepally P."/>
            <person name="Karamycheva S."/>
            <person name="Hadjithomas M."/>
            <person name="Khan A."/>
            <person name="Brunk B."/>
            <person name="Roos D."/>
            <person name="Caler E."/>
            <person name="Lorenzi H."/>
        </authorList>
    </citation>
    <scope>NUCLEOTIDE SEQUENCE [LARGE SCALE GENOMIC DNA]</scope>
    <source>
        <strain evidence="17 18">GAB2-2007-GAL-DOM2</strain>
    </source>
</reference>
<dbReference type="InterPro" id="IPR045031">
    <property type="entry name" value="DHP_synth-like"/>
</dbReference>
<evidence type="ECO:0000256" key="6">
    <source>
        <dbReference type="ARBA" id="ARBA00009951"/>
    </source>
</evidence>
<dbReference type="PROSITE" id="PS50972">
    <property type="entry name" value="PTERIN_BINDING"/>
    <property type="match status" value="1"/>
</dbReference>
<proteinExistence type="inferred from homology"/>
<comment type="pathway">
    <text evidence="4">Cofactor biosynthesis; tetrahydrofolate biosynthesis; 7,8-dihydrofolate from 2-amino-4-hydroxy-6-hydroxymethyl-7,8-dihydropteridine diphosphate and 4-aminobenzoate: step 1/2.</text>
</comment>
<dbReference type="PROSITE" id="PS00793">
    <property type="entry name" value="DHPS_2"/>
    <property type="match status" value="1"/>
</dbReference>
<dbReference type="InterPro" id="IPR006390">
    <property type="entry name" value="DHP_synth_dom"/>
</dbReference>
<dbReference type="InterPro" id="IPR000550">
    <property type="entry name" value="Hppk"/>
</dbReference>
<dbReference type="SUPFAM" id="SSF51717">
    <property type="entry name" value="Dihydropteroate synthetase-like"/>
    <property type="match status" value="1"/>
</dbReference>
<dbReference type="GO" id="GO:0046654">
    <property type="term" value="P:tetrahydrofolate biosynthetic process"/>
    <property type="evidence" value="ECO:0007669"/>
    <property type="project" value="UniProtKB-UniPathway"/>
</dbReference>
<evidence type="ECO:0000256" key="13">
    <source>
        <dbReference type="ARBA" id="ARBA00022909"/>
    </source>
</evidence>
<dbReference type="SUPFAM" id="SSF55083">
    <property type="entry name" value="6-hydroxymethyl-7,8-dihydropterin pyrophosphokinase, HPPK"/>
    <property type="match status" value="2"/>
</dbReference>
<comment type="similarity">
    <text evidence="6">In the C-terminal section; belongs to the DHPS family.</text>
</comment>
<dbReference type="PROSITE" id="PS00794">
    <property type="entry name" value="HPPK"/>
    <property type="match status" value="1"/>
</dbReference>
<evidence type="ECO:0000313" key="17">
    <source>
        <dbReference type="EMBL" id="KFG34035.1"/>
    </source>
</evidence>
<accession>A0A086JPG7</accession>
<evidence type="ECO:0000259" key="16">
    <source>
        <dbReference type="PROSITE" id="PS50972"/>
    </source>
</evidence>
<comment type="catalytic activity">
    <reaction evidence="1">
        <text>(7,8-dihydropterin-6-yl)methyl diphosphate + 4-aminobenzoate = 7,8-dihydropteroate + diphosphate</text>
        <dbReference type="Rhea" id="RHEA:19949"/>
        <dbReference type="ChEBI" id="CHEBI:17836"/>
        <dbReference type="ChEBI" id="CHEBI:17839"/>
        <dbReference type="ChEBI" id="CHEBI:33019"/>
        <dbReference type="ChEBI" id="CHEBI:72950"/>
        <dbReference type="EC" id="2.5.1.15"/>
    </reaction>
</comment>
<comment type="catalytic activity">
    <reaction evidence="2">
        <text>6-hydroxymethyl-7,8-dihydropterin + ATP = (7,8-dihydropterin-6-yl)methyl diphosphate + AMP + H(+)</text>
        <dbReference type="Rhea" id="RHEA:11412"/>
        <dbReference type="ChEBI" id="CHEBI:15378"/>
        <dbReference type="ChEBI" id="CHEBI:30616"/>
        <dbReference type="ChEBI" id="CHEBI:44841"/>
        <dbReference type="ChEBI" id="CHEBI:72950"/>
        <dbReference type="ChEBI" id="CHEBI:456215"/>
        <dbReference type="EC" id="2.7.6.3"/>
    </reaction>
</comment>
<keyword evidence="13" id="KW-0289">Folate biosynthesis</keyword>
<comment type="pathway">
    <text evidence="5">Cofactor biosynthesis; tetrahydrofolate biosynthesis; 2-amino-4-hydroxy-6-hydroxymethyl-7,8-dihydropteridine diphosphate from 7,8-dihydroneopterin triphosphate: step 4/4.</text>
</comment>
<dbReference type="GO" id="GO:0005524">
    <property type="term" value="F:ATP binding"/>
    <property type="evidence" value="ECO:0007669"/>
    <property type="project" value="UniProtKB-KW"/>
</dbReference>
<keyword evidence="14" id="KW-0511">Multifunctional enzyme</keyword>
<evidence type="ECO:0000256" key="5">
    <source>
        <dbReference type="ARBA" id="ARBA00005051"/>
    </source>
</evidence>
<dbReference type="Pfam" id="PF00809">
    <property type="entry name" value="Pterin_bind"/>
    <property type="match status" value="1"/>
</dbReference>
<dbReference type="CDD" id="cd00739">
    <property type="entry name" value="DHPS"/>
    <property type="match status" value="1"/>
</dbReference>
<sequence>MGCWPPSFACLRLSWWNLPLFHKRSAFFFWPPPGLRLRSLPGGAIAHCASSRSFSFGLLQSKFSRFFTRFHQGTMTANSHFLQKMREEDPGKEYATAYIALGSNLQGDARLGIIEEAISELGRCLGPILGTSCLYETVPAFDVCPKGVVHDVFHPFYLNAVVKLRTPITDPWYVLEILKNLEAKTGRPLPTPEDMEAALNDCTSSGEATNEDVPGQGNKGASRKGDWKEALKKDKYVRGAPRLLDLDLLFFDKNGRSVVIHPDVRPVDKQWPLTLPHPRIITRNFVLFPLCDLDPEYIHPVEGMSVKELLRINLERRRIHLLNAAEEARQTQELAAKTNSETSGDHIACSHRCAPPASLHFVHNYRIDGSLAIPRRCFAATTEELWTLGGDAGIVDTLLYIEDVKTHADQIIKVGGEEALSEVQRTQLLRLQRLEKTLREEHPLKLMGILNVSPDSFTDHFSASVDEAVAAAEAMVTDGADVVDVGGEATNPFRVAGEVPLAVERERVVPVVQKILDKLGNRVIISVDTMKAEVARDAVTAGADWVNDQTGESRKGGEGDPLSFVVGNSTTVVLMHKRGTPDTFDGYQDYDDVVHEVGSWLASMSEALQRGGVGRWRILADPGLGISKNPEQSFELVRGVQRIRQMLPTGIPQLLGFSRKRLVGWGVGESAQDRKGPPTTATVEGRRWGGAAIAAWCAANTDAVTVVRTHDVKDTRLVRDVTERIQGVKSTINLMEKEPDMAPLYSFW</sequence>
<keyword evidence="12" id="KW-0460">Magnesium</keyword>
<evidence type="ECO:0000256" key="15">
    <source>
        <dbReference type="SAM" id="MobiDB-lite"/>
    </source>
</evidence>
<evidence type="ECO:0000256" key="10">
    <source>
        <dbReference type="ARBA" id="ARBA00022777"/>
    </source>
</evidence>
<dbReference type="EMBL" id="AHZU02001283">
    <property type="protein sequence ID" value="KFG34035.1"/>
    <property type="molecule type" value="Genomic_DNA"/>
</dbReference>
<dbReference type="GO" id="GO:0003848">
    <property type="term" value="F:2-amino-4-hydroxy-6-hydroxymethyldihydropteridine diphosphokinase activity"/>
    <property type="evidence" value="ECO:0007669"/>
    <property type="project" value="UniProtKB-EC"/>
</dbReference>
<feature type="domain" description="Pterin-binding" evidence="16">
    <location>
        <begin position="444"/>
        <end position="720"/>
    </location>
</feature>
<keyword evidence="7 17" id="KW-0808">Transferase</keyword>
<evidence type="ECO:0000256" key="3">
    <source>
        <dbReference type="ARBA" id="ARBA00001946"/>
    </source>
</evidence>
<evidence type="ECO:0000256" key="9">
    <source>
        <dbReference type="ARBA" id="ARBA00022741"/>
    </source>
</evidence>
<dbReference type="OrthoDB" id="615426at2759"/>
<dbReference type="Pfam" id="PF01288">
    <property type="entry name" value="HPPK"/>
    <property type="match status" value="2"/>
</dbReference>
<dbReference type="Gene3D" id="3.20.20.20">
    <property type="entry name" value="Dihydropteroate synthase-like"/>
    <property type="match status" value="1"/>
</dbReference>
<evidence type="ECO:0000256" key="2">
    <source>
        <dbReference type="ARBA" id="ARBA00000198"/>
    </source>
</evidence>
<organism evidence="17 18">
    <name type="scientific">Toxoplasma gondii GAB2-2007-GAL-DOM2</name>
    <dbReference type="NCBI Taxonomy" id="1130820"/>
    <lineage>
        <taxon>Eukaryota</taxon>
        <taxon>Sar</taxon>
        <taxon>Alveolata</taxon>
        <taxon>Apicomplexa</taxon>
        <taxon>Conoidasida</taxon>
        <taxon>Coccidia</taxon>
        <taxon>Eucoccidiorida</taxon>
        <taxon>Eimeriorina</taxon>
        <taxon>Sarcocystidae</taxon>
        <taxon>Toxoplasma</taxon>
    </lineage>
</organism>
<evidence type="ECO:0000313" key="18">
    <source>
        <dbReference type="Proteomes" id="UP000028837"/>
    </source>
</evidence>
<dbReference type="UniPathway" id="UPA00077">
    <property type="reaction ID" value="UER00155"/>
</dbReference>
<comment type="caution">
    <text evidence="17">The sequence shown here is derived from an EMBL/GenBank/DDBJ whole genome shotgun (WGS) entry which is preliminary data.</text>
</comment>
<dbReference type="Gene3D" id="3.30.70.560">
    <property type="entry name" value="7,8-Dihydro-6-hydroxymethylpterin-pyrophosphokinase HPPK"/>
    <property type="match status" value="2"/>
</dbReference>
<keyword evidence="11" id="KW-0067">ATP-binding</keyword>
<evidence type="ECO:0000256" key="11">
    <source>
        <dbReference type="ARBA" id="ARBA00022840"/>
    </source>
</evidence>
<dbReference type="VEuPathDB" id="ToxoDB:TGDOM2_259550"/>
<dbReference type="NCBIfam" id="TIGR01496">
    <property type="entry name" value="DHPS"/>
    <property type="match status" value="1"/>
</dbReference>
<evidence type="ECO:0000256" key="14">
    <source>
        <dbReference type="ARBA" id="ARBA00023268"/>
    </source>
</evidence>
<dbReference type="Proteomes" id="UP000028837">
    <property type="component" value="Unassembled WGS sequence"/>
</dbReference>
<dbReference type="InterPro" id="IPR000489">
    <property type="entry name" value="Pterin-binding_dom"/>
</dbReference>
<dbReference type="InterPro" id="IPR011005">
    <property type="entry name" value="Dihydropteroate_synth-like_sf"/>
</dbReference>
<evidence type="ECO:0000256" key="1">
    <source>
        <dbReference type="ARBA" id="ARBA00000012"/>
    </source>
</evidence>
<dbReference type="AlphaFoldDB" id="A0A086JPG7"/>
<feature type="region of interest" description="Disordered" evidence="15">
    <location>
        <begin position="203"/>
        <end position="226"/>
    </location>
</feature>
<gene>
    <name evidence="17" type="ORF">TGDOM2_259550</name>
</gene>
<keyword evidence="8" id="KW-0479">Metal-binding</keyword>
<dbReference type="InterPro" id="IPR035907">
    <property type="entry name" value="Hppk_sf"/>
</dbReference>
<name>A0A086JPG7_TOXGO</name>
<keyword evidence="10" id="KW-0418">Kinase</keyword>
<evidence type="ECO:0000256" key="8">
    <source>
        <dbReference type="ARBA" id="ARBA00022723"/>
    </source>
</evidence>
<dbReference type="GO" id="GO:0005740">
    <property type="term" value="C:mitochondrial envelope"/>
    <property type="evidence" value="ECO:0007669"/>
    <property type="project" value="TreeGrafter"/>
</dbReference>
<dbReference type="PANTHER" id="PTHR20941:SF1">
    <property type="entry name" value="FOLIC ACID SYNTHESIS PROTEIN FOL1"/>
    <property type="match status" value="1"/>
</dbReference>
<evidence type="ECO:0000256" key="12">
    <source>
        <dbReference type="ARBA" id="ARBA00022842"/>
    </source>
</evidence>
<dbReference type="PANTHER" id="PTHR20941">
    <property type="entry name" value="FOLATE SYNTHESIS PROTEINS"/>
    <property type="match status" value="1"/>
</dbReference>
<dbReference type="GO" id="GO:0046656">
    <property type="term" value="P:folic acid biosynthetic process"/>
    <property type="evidence" value="ECO:0007669"/>
    <property type="project" value="UniProtKB-KW"/>
</dbReference>
<keyword evidence="9" id="KW-0547">Nucleotide-binding</keyword>
<dbReference type="GO" id="GO:0016301">
    <property type="term" value="F:kinase activity"/>
    <property type="evidence" value="ECO:0007669"/>
    <property type="project" value="UniProtKB-KW"/>
</dbReference>
<dbReference type="GO" id="GO:0046872">
    <property type="term" value="F:metal ion binding"/>
    <property type="evidence" value="ECO:0007669"/>
    <property type="project" value="UniProtKB-KW"/>
</dbReference>
<comment type="cofactor">
    <cofactor evidence="3">
        <name>Mg(2+)</name>
        <dbReference type="ChEBI" id="CHEBI:18420"/>
    </cofactor>
</comment>
<evidence type="ECO:0000256" key="4">
    <source>
        <dbReference type="ARBA" id="ARBA00004763"/>
    </source>
</evidence>
<dbReference type="GO" id="GO:0004156">
    <property type="term" value="F:dihydropteroate synthase activity"/>
    <property type="evidence" value="ECO:0007669"/>
    <property type="project" value="UniProtKB-EC"/>
</dbReference>
<evidence type="ECO:0000256" key="7">
    <source>
        <dbReference type="ARBA" id="ARBA00022679"/>
    </source>
</evidence>
<dbReference type="EC" id="2.5.1.15" evidence="17"/>